<accession>A0A645HRF6</accession>
<keyword evidence="1" id="KW-1133">Transmembrane helix</keyword>
<dbReference type="AlphaFoldDB" id="A0A645HRF6"/>
<reference evidence="2" key="1">
    <citation type="submission" date="2019-08" db="EMBL/GenBank/DDBJ databases">
        <authorList>
            <person name="Kucharzyk K."/>
            <person name="Murdoch R.W."/>
            <person name="Higgins S."/>
            <person name="Loffler F."/>
        </authorList>
    </citation>
    <scope>NUCLEOTIDE SEQUENCE</scope>
</reference>
<keyword evidence="1" id="KW-0472">Membrane</keyword>
<comment type="caution">
    <text evidence="2">The sequence shown here is derived from an EMBL/GenBank/DDBJ whole genome shotgun (WGS) entry which is preliminary data.</text>
</comment>
<evidence type="ECO:0000313" key="2">
    <source>
        <dbReference type="EMBL" id="MPN41062.1"/>
    </source>
</evidence>
<protein>
    <submittedName>
        <fullName evidence="2">Putative 2,3-dihydroxypropane-1-sulfonate exporter</fullName>
    </submittedName>
</protein>
<dbReference type="EMBL" id="VSSQ01097877">
    <property type="protein sequence ID" value="MPN41062.1"/>
    <property type="molecule type" value="Genomic_DNA"/>
</dbReference>
<dbReference type="Pfam" id="PF13347">
    <property type="entry name" value="MFS_2"/>
    <property type="match status" value="1"/>
</dbReference>
<feature type="transmembrane region" description="Helical" evidence="1">
    <location>
        <begin position="36"/>
        <end position="54"/>
    </location>
</feature>
<sequence>MLIWAIVSDCIDYQEMQTGRREEGSIYATYSLFRKFAQGFGASLIALLIGVVGYQAKLGADQLPGVADGIRRLAALLPLAGNIIIFLSMLFIFNLDNKNLKRLEEQLAARRAGSKA</sequence>
<evidence type="ECO:0000256" key="1">
    <source>
        <dbReference type="SAM" id="Phobius"/>
    </source>
</evidence>
<feature type="transmembrane region" description="Helical" evidence="1">
    <location>
        <begin position="74"/>
        <end position="93"/>
    </location>
</feature>
<keyword evidence="1" id="KW-0812">Transmembrane</keyword>
<organism evidence="2">
    <name type="scientific">bioreactor metagenome</name>
    <dbReference type="NCBI Taxonomy" id="1076179"/>
    <lineage>
        <taxon>unclassified sequences</taxon>
        <taxon>metagenomes</taxon>
        <taxon>ecological metagenomes</taxon>
    </lineage>
</organism>
<gene>
    <name evidence="2" type="primary">yihP_2</name>
    <name evidence="2" type="ORF">SDC9_188602</name>
</gene>
<proteinExistence type="predicted"/>
<name>A0A645HRF6_9ZZZZ</name>